<protein>
    <submittedName>
        <fullName evidence="2">Uncharacterized protein</fullName>
    </submittedName>
</protein>
<dbReference type="RefSeq" id="WP_025229609.1">
    <property type="nucleotide sequence ID" value="NZ_CP007139.1"/>
</dbReference>
<dbReference type="HOGENOM" id="CLU_982625_0_0_0"/>
<feature type="compositionally biased region" description="Polar residues" evidence="1">
    <location>
        <begin position="259"/>
        <end position="283"/>
    </location>
</feature>
<organism evidence="2 3">
    <name type="scientific">Fimbriimonas ginsengisoli Gsoil 348</name>
    <dbReference type="NCBI Taxonomy" id="661478"/>
    <lineage>
        <taxon>Bacteria</taxon>
        <taxon>Bacillati</taxon>
        <taxon>Armatimonadota</taxon>
        <taxon>Fimbriimonadia</taxon>
        <taxon>Fimbriimonadales</taxon>
        <taxon>Fimbriimonadaceae</taxon>
        <taxon>Fimbriimonas</taxon>
    </lineage>
</organism>
<evidence type="ECO:0000256" key="1">
    <source>
        <dbReference type="SAM" id="MobiDB-lite"/>
    </source>
</evidence>
<accession>A0A068NXQ5</accession>
<gene>
    <name evidence="2" type="ORF">OP10G_3056</name>
</gene>
<dbReference type="KEGG" id="fgi:OP10G_3056"/>
<dbReference type="AlphaFoldDB" id="A0A068NXQ5"/>
<evidence type="ECO:0000313" key="3">
    <source>
        <dbReference type="Proteomes" id="UP000027982"/>
    </source>
</evidence>
<feature type="region of interest" description="Disordered" evidence="1">
    <location>
        <begin position="254"/>
        <end position="283"/>
    </location>
</feature>
<name>A0A068NXQ5_FIMGI</name>
<proteinExistence type="predicted"/>
<reference evidence="2 3" key="1">
    <citation type="journal article" date="2014" name="PLoS ONE">
        <title>The first complete genome sequence of the class fimbriimonadia in the phylum armatimonadetes.</title>
        <authorList>
            <person name="Hu Z.Y."/>
            <person name="Wang Y.Z."/>
            <person name="Im W.T."/>
            <person name="Wang S.Y."/>
            <person name="Zhao G.P."/>
            <person name="Zheng H.J."/>
            <person name="Quan Z.X."/>
        </authorList>
    </citation>
    <scope>NUCLEOTIDE SEQUENCE [LARGE SCALE GENOMIC DNA]</scope>
    <source>
        <strain evidence="2">Gsoil 348</strain>
    </source>
</reference>
<sequence length="283" mass="31848">MGLWRALLRWFYSDFGSREADQLASLPFNERSDRITELIRGSVPDPRQLALQRWREVSAACEKLASIPETFEIQRTEALADQIRLTKEVLIELSARLEQEPFEAECLAEVHRELDLLELEIGIGQPVEWLRPKAPSSFVRRISTSAIESDLKNLESLNNRAREAFVDLTDCRSTLDSAMENGASDTELAKLKAKAEVAVRLFLELAEEAYLLDRELDLKAFVNSAQTSASDYLRYLEAVTAEARQLVAVVRKTQKELRTSSQGVDPQRETGSASSHEPPNSAV</sequence>
<dbReference type="STRING" id="661478.OP10G_3056"/>
<dbReference type="Proteomes" id="UP000027982">
    <property type="component" value="Chromosome"/>
</dbReference>
<dbReference type="EMBL" id="CP007139">
    <property type="protein sequence ID" value="AIE86424.1"/>
    <property type="molecule type" value="Genomic_DNA"/>
</dbReference>
<evidence type="ECO:0000313" key="2">
    <source>
        <dbReference type="EMBL" id="AIE86424.1"/>
    </source>
</evidence>
<keyword evidence="3" id="KW-1185">Reference proteome</keyword>